<keyword evidence="4" id="KW-0227">DNA damage</keyword>
<dbReference type="PANTHER" id="PTHR42697">
    <property type="entry name" value="ENDONUCLEASE 8"/>
    <property type="match status" value="1"/>
</dbReference>
<dbReference type="Pfam" id="PF01149">
    <property type="entry name" value="Fapy_DNA_glyco"/>
    <property type="match status" value="1"/>
</dbReference>
<evidence type="ECO:0000256" key="2">
    <source>
        <dbReference type="ARBA" id="ARBA00012720"/>
    </source>
</evidence>
<dbReference type="Gene3D" id="1.10.8.50">
    <property type="match status" value="1"/>
</dbReference>
<evidence type="ECO:0000313" key="16">
    <source>
        <dbReference type="EMBL" id="HIZ36825.1"/>
    </source>
</evidence>
<keyword evidence="12" id="KW-0326">Glycosidase</keyword>
<dbReference type="InterPro" id="IPR044090">
    <property type="entry name" value="Nei2_N"/>
</dbReference>
<evidence type="ECO:0000313" key="17">
    <source>
        <dbReference type="Proteomes" id="UP000824037"/>
    </source>
</evidence>
<evidence type="ECO:0000259" key="15">
    <source>
        <dbReference type="PROSITE" id="PS51068"/>
    </source>
</evidence>
<evidence type="ECO:0000259" key="14">
    <source>
        <dbReference type="PROSITE" id="PS51066"/>
    </source>
</evidence>
<dbReference type="GO" id="GO:0000703">
    <property type="term" value="F:oxidized pyrimidine nucleobase lesion DNA N-glycosylase activity"/>
    <property type="evidence" value="ECO:0007669"/>
    <property type="project" value="TreeGrafter"/>
</dbReference>
<evidence type="ECO:0000256" key="8">
    <source>
        <dbReference type="ARBA" id="ARBA00023125"/>
    </source>
</evidence>
<dbReference type="PANTHER" id="PTHR42697:SF1">
    <property type="entry name" value="ENDONUCLEASE 8"/>
    <property type="match status" value="1"/>
</dbReference>
<dbReference type="SMART" id="SM00898">
    <property type="entry name" value="Fapy_DNA_glyco"/>
    <property type="match status" value="1"/>
</dbReference>
<dbReference type="PROSITE" id="PS51066">
    <property type="entry name" value="ZF_FPG_2"/>
    <property type="match status" value="1"/>
</dbReference>
<dbReference type="PROSITE" id="PS51068">
    <property type="entry name" value="FPG_CAT"/>
    <property type="match status" value="1"/>
</dbReference>
<dbReference type="GO" id="GO:0003684">
    <property type="term" value="F:damaged DNA binding"/>
    <property type="evidence" value="ECO:0007669"/>
    <property type="project" value="InterPro"/>
</dbReference>
<gene>
    <name evidence="16" type="ORF">H9815_13710</name>
</gene>
<dbReference type="Proteomes" id="UP000824037">
    <property type="component" value="Unassembled WGS sequence"/>
</dbReference>
<keyword evidence="11" id="KW-0511">Multifunctional enzyme</keyword>
<evidence type="ECO:0000256" key="3">
    <source>
        <dbReference type="ARBA" id="ARBA00022723"/>
    </source>
</evidence>
<keyword evidence="9" id="KW-0234">DNA repair</keyword>
<dbReference type="InterPro" id="IPR035937">
    <property type="entry name" value="FPG_N"/>
</dbReference>
<protein>
    <recommendedName>
        <fullName evidence="2">DNA-(apurinic or apyrimidinic site) lyase</fullName>
        <ecNumber evidence="2">4.2.99.18</ecNumber>
    </recommendedName>
</protein>
<feature type="domain" description="FPG-type" evidence="14">
    <location>
        <begin position="224"/>
        <end position="262"/>
    </location>
</feature>
<dbReference type="SMART" id="SM01232">
    <property type="entry name" value="H2TH"/>
    <property type="match status" value="1"/>
</dbReference>
<evidence type="ECO:0000256" key="5">
    <source>
        <dbReference type="ARBA" id="ARBA00022771"/>
    </source>
</evidence>
<dbReference type="SUPFAM" id="SSF46946">
    <property type="entry name" value="S13-like H2TH domain"/>
    <property type="match status" value="1"/>
</dbReference>
<evidence type="ECO:0000256" key="7">
    <source>
        <dbReference type="ARBA" id="ARBA00022833"/>
    </source>
</evidence>
<dbReference type="EC" id="4.2.99.18" evidence="2"/>
<keyword evidence="3" id="KW-0479">Metal-binding</keyword>
<dbReference type="InterPro" id="IPR000214">
    <property type="entry name" value="Znf_DNA_glyclase/AP_lyase"/>
</dbReference>
<dbReference type="Pfam" id="PF06831">
    <property type="entry name" value="H2TH"/>
    <property type="match status" value="1"/>
</dbReference>
<reference evidence="16" key="2">
    <citation type="submission" date="2021-04" db="EMBL/GenBank/DDBJ databases">
        <authorList>
            <person name="Gilroy R."/>
        </authorList>
    </citation>
    <scope>NUCLEOTIDE SEQUENCE</scope>
    <source>
        <strain evidence="16">ChiGjej4B4-7305</strain>
    </source>
</reference>
<name>A0A9D2EGA8_9MICO</name>
<evidence type="ECO:0000256" key="6">
    <source>
        <dbReference type="ARBA" id="ARBA00022801"/>
    </source>
</evidence>
<dbReference type="GO" id="GO:0006284">
    <property type="term" value="P:base-excision repair"/>
    <property type="evidence" value="ECO:0007669"/>
    <property type="project" value="InterPro"/>
</dbReference>
<dbReference type="GO" id="GO:0008270">
    <property type="term" value="F:zinc ion binding"/>
    <property type="evidence" value="ECO:0007669"/>
    <property type="project" value="UniProtKB-KW"/>
</dbReference>
<evidence type="ECO:0000256" key="1">
    <source>
        <dbReference type="ARBA" id="ARBA00009409"/>
    </source>
</evidence>
<comment type="similarity">
    <text evidence="1">Belongs to the FPG family.</text>
</comment>
<comment type="caution">
    <text evidence="16">The sequence shown here is derived from an EMBL/GenBank/DDBJ whole genome shotgun (WGS) entry which is preliminary data.</text>
</comment>
<dbReference type="CDD" id="cd08971">
    <property type="entry name" value="AcNei2_N"/>
    <property type="match status" value="1"/>
</dbReference>
<proteinExistence type="inferred from homology"/>
<evidence type="ECO:0000256" key="4">
    <source>
        <dbReference type="ARBA" id="ARBA00022763"/>
    </source>
</evidence>
<evidence type="ECO:0000256" key="13">
    <source>
        <dbReference type="PROSITE-ProRule" id="PRU00391"/>
    </source>
</evidence>
<keyword evidence="5 13" id="KW-0863">Zinc-finger</keyword>
<dbReference type="SUPFAM" id="SSF57716">
    <property type="entry name" value="Glucocorticoid receptor-like (DNA-binding domain)"/>
    <property type="match status" value="1"/>
</dbReference>
<evidence type="ECO:0000256" key="9">
    <source>
        <dbReference type="ARBA" id="ARBA00023204"/>
    </source>
</evidence>
<keyword evidence="8" id="KW-0238">DNA-binding</keyword>
<accession>A0A9D2EGA8</accession>
<dbReference type="GO" id="GO:0140078">
    <property type="term" value="F:class I DNA-(apurinic or apyrimidinic site) endonuclease activity"/>
    <property type="evidence" value="ECO:0007669"/>
    <property type="project" value="UniProtKB-EC"/>
</dbReference>
<dbReference type="InterPro" id="IPR010979">
    <property type="entry name" value="Ribosomal_uS13-like_H2TH"/>
</dbReference>
<dbReference type="EMBL" id="DXBY01000236">
    <property type="protein sequence ID" value="HIZ36825.1"/>
    <property type="molecule type" value="Genomic_DNA"/>
</dbReference>
<evidence type="ECO:0000256" key="11">
    <source>
        <dbReference type="ARBA" id="ARBA00023268"/>
    </source>
</evidence>
<evidence type="ECO:0000256" key="10">
    <source>
        <dbReference type="ARBA" id="ARBA00023239"/>
    </source>
</evidence>
<keyword evidence="7" id="KW-0862">Zinc</keyword>
<keyword evidence="10" id="KW-0456">Lyase</keyword>
<organism evidence="16 17">
    <name type="scientific">Candidatus Ruania gallistercoris</name>
    <dbReference type="NCBI Taxonomy" id="2838746"/>
    <lineage>
        <taxon>Bacteria</taxon>
        <taxon>Bacillati</taxon>
        <taxon>Actinomycetota</taxon>
        <taxon>Actinomycetes</taxon>
        <taxon>Micrococcales</taxon>
        <taxon>Ruaniaceae</taxon>
        <taxon>Ruania</taxon>
    </lineage>
</organism>
<feature type="domain" description="Formamidopyrimidine-DNA glycosylase catalytic" evidence="15">
    <location>
        <begin position="2"/>
        <end position="121"/>
    </location>
</feature>
<dbReference type="InterPro" id="IPR012319">
    <property type="entry name" value="FPG_cat"/>
</dbReference>
<evidence type="ECO:0000256" key="12">
    <source>
        <dbReference type="ARBA" id="ARBA00023295"/>
    </source>
</evidence>
<dbReference type="Gene3D" id="3.20.190.10">
    <property type="entry name" value="MutM-like, N-terminal"/>
    <property type="match status" value="1"/>
</dbReference>
<dbReference type="AlphaFoldDB" id="A0A9D2EGA8"/>
<keyword evidence="6" id="KW-0378">Hydrolase</keyword>
<dbReference type="SUPFAM" id="SSF81624">
    <property type="entry name" value="N-terminal domain of MutM-like DNA repair proteins"/>
    <property type="match status" value="1"/>
</dbReference>
<reference evidence="16" key="1">
    <citation type="journal article" date="2021" name="PeerJ">
        <title>Extensive microbial diversity within the chicken gut microbiome revealed by metagenomics and culture.</title>
        <authorList>
            <person name="Gilroy R."/>
            <person name="Ravi A."/>
            <person name="Getino M."/>
            <person name="Pursley I."/>
            <person name="Horton D.L."/>
            <person name="Alikhan N.F."/>
            <person name="Baker D."/>
            <person name="Gharbi K."/>
            <person name="Hall N."/>
            <person name="Watson M."/>
            <person name="Adriaenssens E.M."/>
            <person name="Foster-Nyarko E."/>
            <person name="Jarju S."/>
            <person name="Secka A."/>
            <person name="Antonio M."/>
            <person name="Oren A."/>
            <person name="Chaudhuri R.R."/>
            <person name="La Ragione R."/>
            <person name="Hildebrand F."/>
            <person name="Pallen M.J."/>
        </authorList>
    </citation>
    <scope>NUCLEOTIDE SEQUENCE</scope>
    <source>
        <strain evidence="16">ChiGjej4B4-7305</strain>
    </source>
</reference>
<dbReference type="InterPro" id="IPR015886">
    <property type="entry name" value="H2TH_FPG"/>
</dbReference>
<sequence>MPEGDVLARLARLLDRSLGQEALVRSELRWPGAAGVDLTGRVHLGSVSYGKHLLTRFDDGRTLHTHMRMDGVWRARRTRTPPEALRRPIVRAVLATEVWTCVGEALGMLTVLRTRDEQRLLARLGPNLMAEGNALDTALDQAAANFARQDGRPVGEVLLDQTVAAGIGTIYLAETLWRHRISPWRPAEQVSDARAVYATAAALMRRSADAYTLTATGSREQSTYVHGRDGLACPRCGAPIAVAPIGAPGMERPAFHCPACQPD</sequence>